<sequence>MTRRHPKTLKRGVMITRKFNPRIHKSKVHPPSYLARESQQEFVPEVRLIKKADVKPRLPIPGR</sequence>
<keyword evidence="2" id="KW-1185">Reference proteome</keyword>
<dbReference type="EMBL" id="JAUFPT010000058">
    <property type="protein sequence ID" value="MDN3572391.1"/>
    <property type="molecule type" value="Genomic_DNA"/>
</dbReference>
<protein>
    <submittedName>
        <fullName evidence="1">Uncharacterized protein</fullName>
    </submittedName>
</protein>
<proteinExistence type="predicted"/>
<evidence type="ECO:0000313" key="2">
    <source>
        <dbReference type="Proteomes" id="UP001244297"/>
    </source>
</evidence>
<accession>A0ABT8ARA8</accession>
<name>A0ABT8ARA8_9HYPH</name>
<organism evidence="1 2">
    <name type="scientific">Methylobacterium longum</name>
    <dbReference type="NCBI Taxonomy" id="767694"/>
    <lineage>
        <taxon>Bacteria</taxon>
        <taxon>Pseudomonadati</taxon>
        <taxon>Pseudomonadota</taxon>
        <taxon>Alphaproteobacteria</taxon>
        <taxon>Hyphomicrobiales</taxon>
        <taxon>Methylobacteriaceae</taxon>
        <taxon>Methylobacterium</taxon>
    </lineage>
</organism>
<comment type="caution">
    <text evidence="1">The sequence shown here is derived from an EMBL/GenBank/DDBJ whole genome shotgun (WGS) entry which is preliminary data.</text>
</comment>
<reference evidence="2" key="1">
    <citation type="journal article" date="2019" name="Int. J. Syst. Evol. Microbiol.">
        <title>The Global Catalogue of Microorganisms (GCM) 10K type strain sequencing project: providing services to taxonomists for standard genome sequencing and annotation.</title>
        <authorList>
            <consortium name="The Broad Institute Genomics Platform"/>
            <consortium name="The Broad Institute Genome Sequencing Center for Infectious Disease"/>
            <person name="Wu L."/>
            <person name="Ma J."/>
        </authorList>
    </citation>
    <scope>NUCLEOTIDE SEQUENCE [LARGE SCALE GENOMIC DNA]</scope>
    <source>
        <strain evidence="2">CECT 7806</strain>
    </source>
</reference>
<evidence type="ECO:0000313" key="1">
    <source>
        <dbReference type="EMBL" id="MDN3572391.1"/>
    </source>
</evidence>
<dbReference type="RefSeq" id="WP_238285049.1">
    <property type="nucleotide sequence ID" value="NZ_BPQS01000002.1"/>
</dbReference>
<dbReference type="Proteomes" id="UP001244297">
    <property type="component" value="Unassembled WGS sequence"/>
</dbReference>
<gene>
    <name evidence="1" type="ORF">QWZ18_17390</name>
</gene>